<feature type="disulfide bond" evidence="17">
    <location>
        <begin position="124"/>
        <end position="318"/>
    </location>
</feature>
<evidence type="ECO:0000256" key="18">
    <source>
        <dbReference type="RuleBase" id="RU362060"/>
    </source>
</evidence>
<dbReference type="GO" id="GO:0140825">
    <property type="term" value="F:lactoperoxidase activity"/>
    <property type="evidence" value="ECO:0007669"/>
    <property type="project" value="UniProtKB-EC"/>
</dbReference>
<evidence type="ECO:0000313" key="21">
    <source>
        <dbReference type="Proteomes" id="UP000030645"/>
    </source>
</evidence>
<feature type="binding site" evidence="15">
    <location>
        <position position="69"/>
    </location>
    <ligand>
        <name>Ca(2+)</name>
        <dbReference type="ChEBI" id="CHEBI:29108"/>
        <label>1</label>
    </ligand>
</feature>
<feature type="binding site" evidence="15">
    <location>
        <position position="90"/>
    </location>
    <ligand>
        <name>Ca(2+)</name>
        <dbReference type="ChEBI" id="CHEBI:29108"/>
        <label>1</label>
    </ligand>
</feature>
<keyword evidence="10 15" id="KW-0408">Iron</keyword>
<keyword evidence="9 18" id="KW-0560">Oxidoreductase</keyword>
<dbReference type="InterPro" id="IPR019794">
    <property type="entry name" value="Peroxidases_AS"/>
</dbReference>
<reference evidence="21" key="1">
    <citation type="submission" date="2013-01" db="EMBL/GenBank/DDBJ databases">
        <title>Draft Genome Sequence of a Mulberry Tree, Morus notabilis C.K. Schneid.</title>
        <authorList>
            <person name="He N."/>
            <person name="Zhao S."/>
        </authorList>
    </citation>
    <scope>NUCLEOTIDE SEQUENCE</scope>
</reference>
<evidence type="ECO:0000256" key="1">
    <source>
        <dbReference type="ARBA" id="ARBA00000189"/>
    </source>
</evidence>
<dbReference type="eggNOG" id="ENOG502QQ5N">
    <property type="taxonomic scope" value="Eukaryota"/>
</dbReference>
<dbReference type="PROSITE" id="PS00436">
    <property type="entry name" value="PEROXIDASE_2"/>
    <property type="match status" value="1"/>
</dbReference>
<keyword evidence="5 18" id="KW-0575">Peroxidase</keyword>
<dbReference type="InterPro" id="IPR000823">
    <property type="entry name" value="Peroxidase_pln"/>
</dbReference>
<dbReference type="InterPro" id="IPR002016">
    <property type="entry name" value="Haem_peroxidase"/>
</dbReference>
<feature type="active site" description="Proton acceptor" evidence="13">
    <location>
        <position position="68"/>
    </location>
</feature>
<feature type="domain" description="Plant heme peroxidase family profile" evidence="19">
    <location>
        <begin position="27"/>
        <end position="322"/>
    </location>
</feature>
<dbReference type="AlphaFoldDB" id="W9QXU1"/>
<feature type="disulfide bond" evidence="17">
    <location>
        <begin position="70"/>
        <end position="75"/>
    </location>
</feature>
<keyword evidence="18" id="KW-0732">Signal</keyword>
<dbReference type="EMBL" id="KE343380">
    <property type="protein sequence ID" value="EXB28411.1"/>
    <property type="molecule type" value="Genomic_DNA"/>
</dbReference>
<name>W9QXU1_9ROSA</name>
<keyword evidence="12" id="KW-0325">Glycoprotein</keyword>
<proteinExistence type="inferred from homology"/>
<feature type="chain" id="PRO_5005151739" description="Peroxidase" evidence="18">
    <location>
        <begin position="27"/>
        <end position="323"/>
    </location>
</feature>
<dbReference type="GO" id="GO:0020037">
    <property type="term" value="F:heme binding"/>
    <property type="evidence" value="ECO:0007669"/>
    <property type="project" value="UniProtKB-UniRule"/>
</dbReference>
<dbReference type="Gene3D" id="1.10.520.10">
    <property type="match status" value="1"/>
</dbReference>
<feature type="binding site" evidence="15">
    <location>
        <position position="74"/>
    </location>
    <ligand>
        <name>Ca(2+)</name>
        <dbReference type="ChEBI" id="CHEBI:29108"/>
        <label>1</label>
    </ligand>
</feature>
<dbReference type="GO" id="GO:0005576">
    <property type="term" value="C:extracellular region"/>
    <property type="evidence" value="ECO:0007669"/>
    <property type="project" value="UniProtKB-SubCell"/>
</dbReference>
<dbReference type="Proteomes" id="UP000030645">
    <property type="component" value="Unassembled WGS sequence"/>
</dbReference>
<dbReference type="InterPro" id="IPR010255">
    <property type="entry name" value="Haem_peroxidase_sf"/>
</dbReference>
<evidence type="ECO:0000313" key="20">
    <source>
        <dbReference type="EMBL" id="EXB28411.1"/>
    </source>
</evidence>
<dbReference type="Gene3D" id="1.10.420.10">
    <property type="entry name" value="Peroxidase, domain 2"/>
    <property type="match status" value="1"/>
</dbReference>
<dbReference type="PRINTS" id="PR00461">
    <property type="entry name" value="PLPEROXIDASE"/>
</dbReference>
<evidence type="ECO:0000256" key="16">
    <source>
        <dbReference type="PIRSR" id="PIRSR600823-4"/>
    </source>
</evidence>
<evidence type="ECO:0000256" key="3">
    <source>
        <dbReference type="ARBA" id="ARBA00006873"/>
    </source>
</evidence>
<evidence type="ECO:0000259" key="19">
    <source>
        <dbReference type="PROSITE" id="PS50873"/>
    </source>
</evidence>
<evidence type="ECO:0000256" key="2">
    <source>
        <dbReference type="ARBA" id="ARBA00002322"/>
    </source>
</evidence>
<evidence type="ECO:0000256" key="11">
    <source>
        <dbReference type="ARBA" id="ARBA00023157"/>
    </source>
</evidence>
<keyword evidence="8 15" id="KW-0106">Calcium</keyword>
<evidence type="ECO:0000256" key="14">
    <source>
        <dbReference type="PIRSR" id="PIRSR600823-2"/>
    </source>
</evidence>
<evidence type="ECO:0000256" key="9">
    <source>
        <dbReference type="ARBA" id="ARBA00023002"/>
    </source>
</evidence>
<feature type="binding site" description="axial binding residue" evidence="15">
    <location>
        <position position="195"/>
    </location>
    <ligand>
        <name>heme b</name>
        <dbReference type="ChEBI" id="CHEBI:60344"/>
    </ligand>
    <ligandPart>
        <name>Fe</name>
        <dbReference type="ChEBI" id="CHEBI:18248"/>
    </ligandPart>
</feature>
<evidence type="ECO:0000256" key="8">
    <source>
        <dbReference type="ARBA" id="ARBA00022837"/>
    </source>
</evidence>
<dbReference type="GO" id="GO:0042744">
    <property type="term" value="P:hydrogen peroxide catabolic process"/>
    <property type="evidence" value="ECO:0007669"/>
    <property type="project" value="UniProtKB-KW"/>
</dbReference>
<dbReference type="PANTHER" id="PTHR31388">
    <property type="entry name" value="PEROXIDASE 72-RELATED"/>
    <property type="match status" value="1"/>
</dbReference>
<dbReference type="PANTHER" id="PTHR31388:SF123">
    <property type="entry name" value="PEROXIDASE RIP1"/>
    <property type="match status" value="1"/>
</dbReference>
<dbReference type="GO" id="GO:0046872">
    <property type="term" value="F:metal ion binding"/>
    <property type="evidence" value="ECO:0007669"/>
    <property type="project" value="UniProtKB-UniRule"/>
</dbReference>
<comment type="function">
    <text evidence="2">Removal of H(2)O(2), oxidation of toxic reductants, biosynthesis and degradation of lignin, suberization, auxin catabolism, response to environmental stresses such as wounding, pathogen attack and oxidative stress. These functions might be dependent on each isozyme/isoform in each plant tissue.</text>
</comment>
<sequence>MGARFESLLVTVSVVVNVVFTIPACAQLTADFYEKSCPRALGLIRSVVERAIDGESRMGASLLRLHFHDCFVNGCDGSILLDDTDTFTSEKTAIPNLNSVRGYDVVDEIKSTLNEKCKGNMVSCADILAVAARDSVELGSTSYEVLLGRRDARTASFNDANTNLPTPFFSSSQLVSIFESHGLKLKDLVVLSGGHTLGLARCVNFRTRIYNETNIDSNFKASRQKICPATGGDDNTTALDGTTPAKFDTAYFKGLIGSKGLLHSDQELFKGDGGESDSLVQYYNNNPKKFYKDFGDSMIKMGNMNVLTGNDGEIRMNCRKVNN</sequence>
<keyword evidence="18" id="KW-0964">Secreted</keyword>
<dbReference type="FunFam" id="1.10.520.10:FF:000009">
    <property type="entry name" value="Peroxidase"/>
    <property type="match status" value="1"/>
</dbReference>
<dbReference type="Pfam" id="PF00141">
    <property type="entry name" value="peroxidase"/>
    <property type="match status" value="1"/>
</dbReference>
<dbReference type="EC" id="1.11.1.7" evidence="4 18"/>
<comment type="subcellular location">
    <subcellularLocation>
        <location evidence="18">Secreted</location>
    </subcellularLocation>
</comment>
<dbReference type="CDD" id="cd00693">
    <property type="entry name" value="secretory_peroxidase"/>
    <property type="match status" value="1"/>
</dbReference>
<comment type="cofactor">
    <cofactor evidence="15 18">
        <name>heme b</name>
        <dbReference type="ChEBI" id="CHEBI:60344"/>
    </cofactor>
    <text evidence="15 18">Binds 1 heme b (iron(II)-protoporphyrin IX) group per subunit.</text>
</comment>
<accession>W9QXU1</accession>
<keyword evidence="18" id="KW-0376">Hydrogen peroxide</keyword>
<keyword evidence="6 18" id="KW-0349">Heme</keyword>
<feature type="site" description="Transition state stabilizer" evidence="16">
    <location>
        <position position="64"/>
    </location>
</feature>
<feature type="binding site" evidence="15">
    <location>
        <position position="240"/>
    </location>
    <ligand>
        <name>Ca(2+)</name>
        <dbReference type="ChEBI" id="CHEBI:29108"/>
        <label>2</label>
    </ligand>
</feature>
<keyword evidence="21" id="KW-1185">Reference proteome</keyword>
<evidence type="ECO:0000256" key="13">
    <source>
        <dbReference type="PIRSR" id="PIRSR600823-1"/>
    </source>
</evidence>
<dbReference type="PROSITE" id="PS50873">
    <property type="entry name" value="PEROXIDASE_4"/>
    <property type="match status" value="1"/>
</dbReference>
<feature type="binding site" evidence="15">
    <location>
        <position position="72"/>
    </location>
    <ligand>
        <name>Ca(2+)</name>
        <dbReference type="ChEBI" id="CHEBI:29108"/>
        <label>1</label>
    </ligand>
</feature>
<dbReference type="FunFam" id="1.10.420.10:FF:000001">
    <property type="entry name" value="Peroxidase"/>
    <property type="match status" value="1"/>
</dbReference>
<dbReference type="PRINTS" id="PR00458">
    <property type="entry name" value="PEROXIDASE"/>
</dbReference>
<feature type="binding site" evidence="15">
    <location>
        <position position="248"/>
    </location>
    <ligand>
        <name>Ca(2+)</name>
        <dbReference type="ChEBI" id="CHEBI:29108"/>
        <label>2</label>
    </ligand>
</feature>
<evidence type="ECO:0000256" key="17">
    <source>
        <dbReference type="PIRSR" id="PIRSR600823-5"/>
    </source>
</evidence>
<feature type="disulfide bond" evidence="17">
    <location>
        <begin position="37"/>
        <end position="117"/>
    </location>
</feature>
<dbReference type="InterPro" id="IPR019793">
    <property type="entry name" value="Peroxidases_heam-ligand_BS"/>
</dbReference>
<dbReference type="InterPro" id="IPR033905">
    <property type="entry name" value="Secretory_peroxidase"/>
</dbReference>
<gene>
    <name evidence="20" type="ORF">L484_002219</name>
</gene>
<comment type="similarity">
    <text evidence="18">Belongs to the peroxidase family. Classical plant (class III) peroxidase subfamily.</text>
</comment>
<evidence type="ECO:0000256" key="10">
    <source>
        <dbReference type="ARBA" id="ARBA00023004"/>
    </source>
</evidence>
<dbReference type="STRING" id="981085.W9QXU1"/>
<feature type="binding site" evidence="15">
    <location>
        <position position="243"/>
    </location>
    <ligand>
        <name>Ca(2+)</name>
        <dbReference type="ChEBI" id="CHEBI:29108"/>
        <label>2</label>
    </ligand>
</feature>
<evidence type="ECO:0000256" key="12">
    <source>
        <dbReference type="ARBA" id="ARBA00023180"/>
    </source>
</evidence>
<dbReference type="SUPFAM" id="SSF48113">
    <property type="entry name" value="Heme-dependent peroxidases"/>
    <property type="match status" value="1"/>
</dbReference>
<keyword evidence="7 15" id="KW-0479">Metal-binding</keyword>
<organism evidence="20 21">
    <name type="scientific">Morus notabilis</name>
    <dbReference type="NCBI Taxonomy" id="981085"/>
    <lineage>
        <taxon>Eukaryota</taxon>
        <taxon>Viridiplantae</taxon>
        <taxon>Streptophyta</taxon>
        <taxon>Embryophyta</taxon>
        <taxon>Tracheophyta</taxon>
        <taxon>Spermatophyta</taxon>
        <taxon>Magnoliopsida</taxon>
        <taxon>eudicotyledons</taxon>
        <taxon>Gunneridae</taxon>
        <taxon>Pentapetalae</taxon>
        <taxon>rosids</taxon>
        <taxon>fabids</taxon>
        <taxon>Rosales</taxon>
        <taxon>Moraceae</taxon>
        <taxon>Moreae</taxon>
        <taxon>Morus</taxon>
    </lineage>
</organism>
<feature type="binding site" evidence="15">
    <location>
        <position position="78"/>
    </location>
    <ligand>
        <name>Ca(2+)</name>
        <dbReference type="ChEBI" id="CHEBI:29108"/>
        <label>1</label>
    </ligand>
</feature>
<evidence type="ECO:0000256" key="6">
    <source>
        <dbReference type="ARBA" id="ARBA00022617"/>
    </source>
</evidence>
<protein>
    <recommendedName>
        <fullName evidence="4 18">Peroxidase</fullName>
        <ecNumber evidence="4 18">1.11.1.7</ecNumber>
    </recommendedName>
</protein>
<feature type="disulfide bond" evidence="17">
    <location>
        <begin position="202"/>
        <end position="227"/>
    </location>
</feature>
<feature type="binding site" evidence="14">
    <location>
        <position position="165"/>
    </location>
    <ligand>
        <name>substrate</name>
    </ligand>
</feature>
<evidence type="ECO:0000256" key="5">
    <source>
        <dbReference type="ARBA" id="ARBA00022559"/>
    </source>
</evidence>
<comment type="similarity">
    <text evidence="3">Belongs to the peroxidase family. Ascorbate peroxidase subfamily.</text>
</comment>
<dbReference type="PROSITE" id="PS00435">
    <property type="entry name" value="PEROXIDASE_1"/>
    <property type="match status" value="1"/>
</dbReference>
<feature type="binding site" evidence="15">
    <location>
        <position position="196"/>
    </location>
    <ligand>
        <name>Ca(2+)</name>
        <dbReference type="ChEBI" id="CHEBI:29108"/>
        <label>2</label>
    </ligand>
</feature>
<feature type="binding site" evidence="15">
    <location>
        <position position="76"/>
    </location>
    <ligand>
        <name>Ca(2+)</name>
        <dbReference type="ChEBI" id="CHEBI:29108"/>
        <label>1</label>
    </ligand>
</feature>
<feature type="signal peptide" evidence="18">
    <location>
        <begin position="1"/>
        <end position="26"/>
    </location>
</feature>
<comment type="cofactor">
    <cofactor evidence="15 18">
        <name>Ca(2+)</name>
        <dbReference type="ChEBI" id="CHEBI:29108"/>
    </cofactor>
    <text evidence="15 18">Binds 2 calcium ions per subunit.</text>
</comment>
<dbReference type="GO" id="GO:0006979">
    <property type="term" value="P:response to oxidative stress"/>
    <property type="evidence" value="ECO:0007669"/>
    <property type="project" value="UniProtKB-UniRule"/>
</dbReference>
<comment type="catalytic activity">
    <reaction evidence="1 18">
        <text>2 a phenolic donor + H2O2 = 2 a phenolic radical donor + 2 H2O</text>
        <dbReference type="Rhea" id="RHEA:56136"/>
        <dbReference type="ChEBI" id="CHEBI:15377"/>
        <dbReference type="ChEBI" id="CHEBI:16240"/>
        <dbReference type="ChEBI" id="CHEBI:139520"/>
        <dbReference type="ChEBI" id="CHEBI:139521"/>
        <dbReference type="EC" id="1.11.1.7"/>
    </reaction>
</comment>
<evidence type="ECO:0000256" key="4">
    <source>
        <dbReference type="ARBA" id="ARBA00012313"/>
    </source>
</evidence>
<keyword evidence="11 17" id="KW-1015">Disulfide bond</keyword>
<evidence type="ECO:0000256" key="7">
    <source>
        <dbReference type="ARBA" id="ARBA00022723"/>
    </source>
</evidence>
<evidence type="ECO:0000256" key="15">
    <source>
        <dbReference type="PIRSR" id="PIRSR600823-3"/>
    </source>
</evidence>